<comment type="similarity">
    <text evidence="2 8">Belongs to the PHP hydrolase family. HisK subfamily.</text>
</comment>
<dbReference type="Gene3D" id="3.20.20.140">
    <property type="entry name" value="Metal-dependent hydrolases"/>
    <property type="match status" value="1"/>
</dbReference>
<dbReference type="KEGG" id="lgo:JCM16774_0990"/>
<evidence type="ECO:0000256" key="6">
    <source>
        <dbReference type="ARBA" id="ARBA00023102"/>
    </source>
</evidence>
<evidence type="ECO:0000256" key="7">
    <source>
        <dbReference type="ARBA" id="ARBA00049158"/>
    </source>
</evidence>
<dbReference type="GO" id="GO:0005737">
    <property type="term" value="C:cytoplasm"/>
    <property type="evidence" value="ECO:0007669"/>
    <property type="project" value="TreeGrafter"/>
</dbReference>
<dbReference type="EC" id="3.1.3.15" evidence="3 8"/>
<evidence type="ECO:0000313" key="11">
    <source>
        <dbReference type="Proteomes" id="UP000321606"/>
    </source>
</evidence>
<dbReference type="InterPro" id="IPR016195">
    <property type="entry name" value="Pol/histidinol_Pase-like"/>
</dbReference>
<dbReference type="CDD" id="cd12110">
    <property type="entry name" value="PHP_HisPPase_Hisj_like"/>
    <property type="match status" value="1"/>
</dbReference>
<feature type="domain" description="PHP" evidence="9">
    <location>
        <begin position="4"/>
        <end position="213"/>
    </location>
</feature>
<dbReference type="Proteomes" id="UP000321606">
    <property type="component" value="Chromosome"/>
</dbReference>
<name>A0A510J9Q8_9FUSO</name>
<evidence type="ECO:0000259" key="9">
    <source>
        <dbReference type="Pfam" id="PF02811"/>
    </source>
</evidence>
<evidence type="ECO:0000256" key="8">
    <source>
        <dbReference type="RuleBase" id="RU366003"/>
    </source>
</evidence>
<evidence type="ECO:0000256" key="5">
    <source>
        <dbReference type="ARBA" id="ARBA00022801"/>
    </source>
</evidence>
<evidence type="ECO:0000256" key="3">
    <source>
        <dbReference type="ARBA" id="ARBA00013085"/>
    </source>
</evidence>
<protein>
    <recommendedName>
        <fullName evidence="3 8">Histidinol-phosphatase</fullName>
        <shortName evidence="8">HolPase</shortName>
        <ecNumber evidence="3 8">3.1.3.15</ecNumber>
    </recommendedName>
</protein>
<gene>
    <name evidence="10" type="ORF">JCM16774_0990</name>
</gene>
<accession>A0A510J9Q8</accession>
<dbReference type="STRING" id="714315.GCA_000516535_00981"/>
<dbReference type="InterPro" id="IPR010140">
    <property type="entry name" value="Histidinol_P_phosphatase_HisJ"/>
</dbReference>
<evidence type="ECO:0000256" key="1">
    <source>
        <dbReference type="ARBA" id="ARBA00004970"/>
    </source>
</evidence>
<reference evidence="10 11" key="1">
    <citation type="submission" date="2019-07" db="EMBL/GenBank/DDBJ databases">
        <title>Complete Genome Sequence of Leptotrichia goodfellowii Strain JCM 16774.</title>
        <authorList>
            <person name="Watanabe S."/>
            <person name="Cui L."/>
        </authorList>
    </citation>
    <scope>NUCLEOTIDE SEQUENCE [LARGE SCALE GENOMIC DNA]</scope>
    <source>
        <strain evidence="10 11">JCM16774</strain>
    </source>
</reference>
<dbReference type="NCBIfam" id="TIGR01856">
    <property type="entry name" value="hisJ_fam"/>
    <property type="match status" value="1"/>
</dbReference>
<dbReference type="SUPFAM" id="SSF89550">
    <property type="entry name" value="PHP domain-like"/>
    <property type="match status" value="1"/>
</dbReference>
<keyword evidence="4 8" id="KW-0028">Amino-acid biosynthesis</keyword>
<comment type="catalytic activity">
    <reaction evidence="7 8">
        <text>L-histidinol phosphate + H2O = L-histidinol + phosphate</text>
        <dbReference type="Rhea" id="RHEA:14465"/>
        <dbReference type="ChEBI" id="CHEBI:15377"/>
        <dbReference type="ChEBI" id="CHEBI:43474"/>
        <dbReference type="ChEBI" id="CHEBI:57699"/>
        <dbReference type="ChEBI" id="CHEBI:57980"/>
        <dbReference type="EC" id="3.1.3.15"/>
    </reaction>
</comment>
<evidence type="ECO:0000313" key="10">
    <source>
        <dbReference type="EMBL" id="BBM36058.1"/>
    </source>
</evidence>
<keyword evidence="5 8" id="KW-0378">Hydrolase</keyword>
<evidence type="ECO:0000256" key="2">
    <source>
        <dbReference type="ARBA" id="ARBA00009152"/>
    </source>
</evidence>
<dbReference type="InterPro" id="IPR004013">
    <property type="entry name" value="PHP_dom"/>
</dbReference>
<comment type="pathway">
    <text evidence="1 8">Amino-acid biosynthesis; L-histidine biosynthesis; L-histidine from 5-phospho-alpha-D-ribose 1-diphosphate: step 8/9.</text>
</comment>
<dbReference type="AlphaFoldDB" id="A0A510J9Q8"/>
<keyword evidence="6 8" id="KW-0368">Histidine biosynthesis</keyword>
<dbReference type="UniPathway" id="UPA00031">
    <property type="reaction ID" value="UER00013"/>
</dbReference>
<evidence type="ECO:0000256" key="4">
    <source>
        <dbReference type="ARBA" id="ARBA00022605"/>
    </source>
</evidence>
<dbReference type="GO" id="GO:0004401">
    <property type="term" value="F:histidinol-phosphatase activity"/>
    <property type="evidence" value="ECO:0007669"/>
    <property type="project" value="UniProtKB-UniRule"/>
</dbReference>
<sequence length="285" mass="33936">MLTDYHMHFEYGDYDEEWVSLFFEQAEKKGLHEIGISEHTHAFKEFKDLYYEELILDNSETGEFQRKWLDNPKSKFVHTLEEYTDFINMLKSKGYPVKLGLEVCNFRNQDKVKEILQKYEWDYLIVSVHFIKGWGFDFSNLKHRFNERNLTDIWKDYAEEIENVANTGFYNILGHPFNLRLFNNIPDKESVGDLLEKTAVCLKNNDMTVDVNTGTVYRYPIKEISPYGDFMEYVKKYNIPVMLSSDAHHPEHVGMKIEEAVEYIKKYGINEIATFNKRKRIIEKI</sequence>
<dbReference type="PANTHER" id="PTHR21039">
    <property type="entry name" value="HISTIDINOL PHOSPHATASE-RELATED"/>
    <property type="match status" value="1"/>
</dbReference>
<organism evidence="10 11">
    <name type="scientific">Pseudoleptotrichia goodfellowii</name>
    <dbReference type="NCBI Taxonomy" id="157692"/>
    <lineage>
        <taxon>Bacteria</taxon>
        <taxon>Fusobacteriati</taxon>
        <taxon>Fusobacteriota</taxon>
        <taxon>Fusobacteriia</taxon>
        <taxon>Fusobacteriales</taxon>
        <taxon>Leptotrichiaceae</taxon>
        <taxon>Pseudoleptotrichia</taxon>
    </lineage>
</organism>
<dbReference type="PANTHER" id="PTHR21039:SF0">
    <property type="entry name" value="HISTIDINOL-PHOSPHATASE"/>
    <property type="match status" value="1"/>
</dbReference>
<dbReference type="OrthoDB" id="9775255at2"/>
<dbReference type="GO" id="GO:0000105">
    <property type="term" value="P:L-histidine biosynthetic process"/>
    <property type="evidence" value="ECO:0007669"/>
    <property type="project" value="UniProtKB-UniRule"/>
</dbReference>
<dbReference type="EMBL" id="AP019822">
    <property type="protein sequence ID" value="BBM36058.1"/>
    <property type="molecule type" value="Genomic_DNA"/>
</dbReference>
<proteinExistence type="inferred from homology"/>
<dbReference type="Pfam" id="PF02811">
    <property type="entry name" value="PHP"/>
    <property type="match status" value="1"/>
</dbReference>